<feature type="region of interest" description="Disordered" evidence="1">
    <location>
        <begin position="67"/>
        <end position="92"/>
    </location>
</feature>
<dbReference type="EMBL" id="KE525273">
    <property type="protein sequence ID" value="KFB44285.1"/>
    <property type="molecule type" value="Genomic_DNA"/>
</dbReference>
<dbReference type="Proteomes" id="UP000030765">
    <property type="component" value="Unassembled WGS sequence"/>
</dbReference>
<dbReference type="EMBL" id="ATLV01019496">
    <property type="status" value="NOT_ANNOTATED_CDS"/>
    <property type="molecule type" value="Genomic_DNA"/>
</dbReference>
<proteinExistence type="predicted"/>
<dbReference type="GO" id="GO:0016740">
    <property type="term" value="F:transferase activity"/>
    <property type="evidence" value="ECO:0007669"/>
    <property type="project" value="UniProtKB-KW"/>
</dbReference>
<dbReference type="EnsemblMetazoa" id="ASIC012153-RA">
    <property type="protein sequence ID" value="ASIC012153-PA"/>
    <property type="gene ID" value="ASIC012153"/>
</dbReference>
<reference evidence="3" key="2">
    <citation type="submission" date="2020-05" db="UniProtKB">
        <authorList>
            <consortium name="EnsemblMetazoa"/>
        </authorList>
    </citation>
    <scope>IDENTIFICATION</scope>
</reference>
<name>A0A084W241_ANOSI</name>
<protein>
    <submittedName>
        <fullName evidence="2 3">Oligosaccharyl transferase STT3 subunit</fullName>
    </submittedName>
</protein>
<evidence type="ECO:0000313" key="3">
    <source>
        <dbReference type="EnsemblMetazoa" id="ASIC012153-PA"/>
    </source>
</evidence>
<reference evidence="2 4" key="1">
    <citation type="journal article" date="2014" name="BMC Genomics">
        <title>Genome sequence of Anopheles sinensis provides insight into genetics basis of mosquito competence for malaria parasites.</title>
        <authorList>
            <person name="Zhou D."/>
            <person name="Zhang D."/>
            <person name="Ding G."/>
            <person name="Shi L."/>
            <person name="Hou Q."/>
            <person name="Ye Y."/>
            <person name="Xu Y."/>
            <person name="Zhou H."/>
            <person name="Xiong C."/>
            <person name="Li S."/>
            <person name="Yu J."/>
            <person name="Hong S."/>
            <person name="Yu X."/>
            <person name="Zou P."/>
            <person name="Chen C."/>
            <person name="Chang X."/>
            <person name="Wang W."/>
            <person name="Lv Y."/>
            <person name="Sun Y."/>
            <person name="Ma L."/>
            <person name="Shen B."/>
            <person name="Zhu C."/>
        </authorList>
    </citation>
    <scope>NUCLEOTIDE SEQUENCE [LARGE SCALE GENOMIC DNA]</scope>
</reference>
<accession>A0A084W241</accession>
<dbReference type="AlphaFoldDB" id="A0A084W241"/>
<organism evidence="2">
    <name type="scientific">Anopheles sinensis</name>
    <name type="common">Mosquito</name>
    <dbReference type="NCBI Taxonomy" id="74873"/>
    <lineage>
        <taxon>Eukaryota</taxon>
        <taxon>Metazoa</taxon>
        <taxon>Ecdysozoa</taxon>
        <taxon>Arthropoda</taxon>
        <taxon>Hexapoda</taxon>
        <taxon>Insecta</taxon>
        <taxon>Pterygota</taxon>
        <taxon>Neoptera</taxon>
        <taxon>Endopterygota</taxon>
        <taxon>Diptera</taxon>
        <taxon>Nematocera</taxon>
        <taxon>Culicoidea</taxon>
        <taxon>Culicidae</taxon>
        <taxon>Anophelinae</taxon>
        <taxon>Anopheles</taxon>
    </lineage>
</organism>
<evidence type="ECO:0000313" key="4">
    <source>
        <dbReference type="Proteomes" id="UP000030765"/>
    </source>
</evidence>
<evidence type="ECO:0000256" key="1">
    <source>
        <dbReference type="SAM" id="MobiDB-lite"/>
    </source>
</evidence>
<keyword evidence="2" id="KW-0808">Transferase</keyword>
<keyword evidence="4" id="KW-1185">Reference proteome</keyword>
<sequence length="92" mass="10192">MTIKTYAITYGGVDTGQPVDDEKERRVSKTSPSSSKRFSIIVARERNRVYVCLGRIGDWDRRLGTEASPEAEDDAMGVKCDDDHVSGSIEPL</sequence>
<evidence type="ECO:0000313" key="2">
    <source>
        <dbReference type="EMBL" id="KFB44285.1"/>
    </source>
</evidence>
<feature type="region of interest" description="Disordered" evidence="1">
    <location>
        <begin position="13"/>
        <end position="34"/>
    </location>
</feature>
<dbReference type="VEuPathDB" id="VectorBase:ASIC012153"/>
<gene>
    <name evidence="2" type="ORF">ZHAS_00012153</name>
</gene>